<dbReference type="EMBL" id="CM004396">
    <property type="protein sequence ID" value="OAY39965.2"/>
    <property type="molecule type" value="Genomic_DNA"/>
</dbReference>
<reference evidence="2" key="1">
    <citation type="journal article" date="2016" name="Nat. Biotechnol.">
        <title>Sequencing wild and cultivated cassava and related species reveals extensive interspecific hybridization and genetic diversity.</title>
        <authorList>
            <person name="Bredeson J.V."/>
            <person name="Lyons J.B."/>
            <person name="Prochnik S.E."/>
            <person name="Wu G.A."/>
            <person name="Ha C.M."/>
            <person name="Edsinger-Gonzales E."/>
            <person name="Grimwood J."/>
            <person name="Schmutz J."/>
            <person name="Rabbi I.Y."/>
            <person name="Egesi C."/>
            <person name="Nauluvula P."/>
            <person name="Lebot V."/>
            <person name="Ndunguru J."/>
            <person name="Mkamilo G."/>
            <person name="Bart R.S."/>
            <person name="Setter T.L."/>
            <person name="Gleadow R.M."/>
            <person name="Kulakow P."/>
            <person name="Ferguson M.E."/>
            <person name="Rounsley S."/>
            <person name="Rokhsar D.S."/>
        </authorList>
    </citation>
    <scope>NUCLEOTIDE SEQUENCE [LARGE SCALE GENOMIC DNA]</scope>
    <source>
        <strain evidence="2">cv. AM560-2</strain>
    </source>
</reference>
<dbReference type="Proteomes" id="UP000091857">
    <property type="component" value="Chromosome 10"/>
</dbReference>
<name>A0ACC8D295_MANES</name>
<sequence length="32" mass="3861">MVLLKGEKREKERREHEEHGKKRALNTRGECL</sequence>
<organism evidence="1 2">
    <name type="scientific">Manihot esculenta</name>
    <name type="common">Cassava</name>
    <name type="synonym">Jatropha manihot</name>
    <dbReference type="NCBI Taxonomy" id="3983"/>
    <lineage>
        <taxon>Eukaryota</taxon>
        <taxon>Viridiplantae</taxon>
        <taxon>Streptophyta</taxon>
        <taxon>Embryophyta</taxon>
        <taxon>Tracheophyta</taxon>
        <taxon>Spermatophyta</taxon>
        <taxon>Magnoliopsida</taxon>
        <taxon>eudicotyledons</taxon>
        <taxon>Gunneridae</taxon>
        <taxon>Pentapetalae</taxon>
        <taxon>rosids</taxon>
        <taxon>fabids</taxon>
        <taxon>Malpighiales</taxon>
        <taxon>Euphorbiaceae</taxon>
        <taxon>Crotonoideae</taxon>
        <taxon>Manihoteae</taxon>
        <taxon>Manihot</taxon>
    </lineage>
</organism>
<protein>
    <submittedName>
        <fullName evidence="1">Uncharacterized protein</fullName>
    </submittedName>
</protein>
<proteinExistence type="predicted"/>
<gene>
    <name evidence="1" type="ORF">MANES_10G101950v8</name>
</gene>
<accession>A0ACC8D295</accession>
<keyword evidence="2" id="KW-1185">Reference proteome</keyword>
<evidence type="ECO:0000313" key="2">
    <source>
        <dbReference type="Proteomes" id="UP000091857"/>
    </source>
</evidence>
<comment type="caution">
    <text evidence="1">The sequence shown here is derived from an EMBL/GenBank/DDBJ whole genome shotgun (WGS) entry which is preliminary data.</text>
</comment>
<evidence type="ECO:0000313" key="1">
    <source>
        <dbReference type="EMBL" id="OAY39965.2"/>
    </source>
</evidence>